<evidence type="ECO:0000256" key="1">
    <source>
        <dbReference type="ARBA" id="ARBA00004251"/>
    </source>
</evidence>
<dbReference type="PANTHER" id="PTHR32080:SF6">
    <property type="entry name" value="PLASMODESMATA-LOCATED PROTEIN 4"/>
    <property type="match status" value="1"/>
</dbReference>
<evidence type="ECO:0000256" key="2">
    <source>
        <dbReference type="ARBA" id="ARBA00022581"/>
    </source>
</evidence>
<dbReference type="GO" id="GO:0005886">
    <property type="term" value="C:plasma membrane"/>
    <property type="evidence" value="ECO:0007669"/>
    <property type="project" value="UniProtKB-SubCell"/>
</dbReference>
<evidence type="ECO:0000256" key="9">
    <source>
        <dbReference type="SAM" id="Phobius"/>
    </source>
</evidence>
<dbReference type="Proteomes" id="UP000237105">
    <property type="component" value="Unassembled WGS sequence"/>
</dbReference>
<name>A0A2P5C3B3_PARAD</name>
<evidence type="ECO:0000256" key="8">
    <source>
        <dbReference type="ARBA" id="ARBA00038393"/>
    </source>
</evidence>
<feature type="domain" description="Gnk2-homologous" evidence="10">
    <location>
        <begin position="157"/>
        <end position="256"/>
    </location>
</feature>
<dbReference type="AlphaFoldDB" id="A0A2P5C3B3"/>
<comment type="similarity">
    <text evidence="8">Belongs to the cysteine-rich repeat secretory protein family. Plasmodesmata-located proteins (PDLD) subfamily.</text>
</comment>
<dbReference type="GO" id="GO:0010497">
    <property type="term" value="P:plasmodesmata-mediated intercellular transport"/>
    <property type="evidence" value="ECO:0007669"/>
    <property type="project" value="TreeGrafter"/>
</dbReference>
<keyword evidence="3" id="KW-0732">Signal</keyword>
<protein>
    <submittedName>
        <fullName evidence="11">Gnk2-like domain containing protein</fullName>
    </submittedName>
</protein>
<organism evidence="11 12">
    <name type="scientific">Parasponia andersonii</name>
    <name type="common">Sponia andersonii</name>
    <dbReference type="NCBI Taxonomy" id="3476"/>
    <lineage>
        <taxon>Eukaryota</taxon>
        <taxon>Viridiplantae</taxon>
        <taxon>Streptophyta</taxon>
        <taxon>Embryophyta</taxon>
        <taxon>Tracheophyta</taxon>
        <taxon>Spermatophyta</taxon>
        <taxon>Magnoliopsida</taxon>
        <taxon>eudicotyledons</taxon>
        <taxon>Gunneridae</taxon>
        <taxon>Pentapetalae</taxon>
        <taxon>rosids</taxon>
        <taxon>fabids</taxon>
        <taxon>Rosales</taxon>
        <taxon>Cannabaceae</taxon>
        <taxon>Parasponia</taxon>
    </lineage>
</organism>
<keyword evidence="6" id="KW-1015">Disulfide bond</keyword>
<comment type="caution">
    <text evidence="11">The sequence shown here is derived from an EMBL/GenBank/DDBJ whole genome shotgun (WGS) entry which is preliminary data.</text>
</comment>
<keyword evidence="4" id="KW-0677">Repeat</keyword>
<dbReference type="Gene3D" id="3.30.430.20">
    <property type="entry name" value="Gnk2 domain, C-X8-C-X2-C motif"/>
    <property type="match status" value="2"/>
</dbReference>
<keyword evidence="2" id="KW-0945">Host-virus interaction</keyword>
<dbReference type="EMBL" id="JXTB01000183">
    <property type="protein sequence ID" value="PON55505.1"/>
    <property type="molecule type" value="Genomic_DNA"/>
</dbReference>
<evidence type="ECO:0000313" key="12">
    <source>
        <dbReference type="Proteomes" id="UP000237105"/>
    </source>
</evidence>
<evidence type="ECO:0000259" key="10">
    <source>
        <dbReference type="PROSITE" id="PS51473"/>
    </source>
</evidence>
<feature type="transmembrane region" description="Helical" evidence="9">
    <location>
        <begin position="276"/>
        <end position="296"/>
    </location>
</feature>
<dbReference type="STRING" id="3476.A0A2P5C3B3"/>
<keyword evidence="5" id="KW-0965">Cell junction</keyword>
<evidence type="ECO:0000256" key="6">
    <source>
        <dbReference type="ARBA" id="ARBA00023157"/>
    </source>
</evidence>
<evidence type="ECO:0000313" key="11">
    <source>
        <dbReference type="EMBL" id="PON55505.1"/>
    </source>
</evidence>
<keyword evidence="9" id="KW-0472">Membrane</keyword>
<gene>
    <name evidence="11" type="ORF">PanWU01x14_188200</name>
</gene>
<dbReference type="OrthoDB" id="1715309at2759"/>
<dbReference type="GO" id="GO:0009506">
    <property type="term" value="C:plasmodesma"/>
    <property type="evidence" value="ECO:0007669"/>
    <property type="project" value="UniProtKB-SubCell"/>
</dbReference>
<dbReference type="GO" id="GO:0046739">
    <property type="term" value="P:transport of virus in multicellular host"/>
    <property type="evidence" value="ECO:0007669"/>
    <property type="project" value="TreeGrafter"/>
</dbReference>
<keyword evidence="9" id="KW-0812">Transmembrane</keyword>
<proteinExistence type="inferred from homology"/>
<accession>A0A2P5C3B3</accession>
<dbReference type="Pfam" id="PF01657">
    <property type="entry name" value="Stress-antifung"/>
    <property type="match status" value="2"/>
</dbReference>
<evidence type="ECO:0000256" key="5">
    <source>
        <dbReference type="ARBA" id="ARBA00022949"/>
    </source>
</evidence>
<reference evidence="12" key="1">
    <citation type="submission" date="2016-06" db="EMBL/GenBank/DDBJ databases">
        <title>Parallel loss of symbiosis genes in relatives of nitrogen-fixing non-legume Parasponia.</title>
        <authorList>
            <person name="Van Velzen R."/>
            <person name="Holmer R."/>
            <person name="Bu F."/>
            <person name="Rutten L."/>
            <person name="Van Zeijl A."/>
            <person name="Liu W."/>
            <person name="Santuari L."/>
            <person name="Cao Q."/>
            <person name="Sharma T."/>
            <person name="Shen D."/>
            <person name="Roswanjaya Y."/>
            <person name="Wardhani T."/>
            <person name="Kalhor M.S."/>
            <person name="Jansen J."/>
            <person name="Van den Hoogen J."/>
            <person name="Gungor B."/>
            <person name="Hartog M."/>
            <person name="Hontelez J."/>
            <person name="Verver J."/>
            <person name="Yang W.-C."/>
            <person name="Schijlen E."/>
            <person name="Repin R."/>
            <person name="Schilthuizen M."/>
            <person name="Schranz E."/>
            <person name="Heidstra R."/>
            <person name="Miyata K."/>
            <person name="Fedorova E."/>
            <person name="Kohlen W."/>
            <person name="Bisseling T."/>
            <person name="Smit S."/>
            <person name="Geurts R."/>
        </authorList>
    </citation>
    <scope>NUCLEOTIDE SEQUENCE [LARGE SCALE GENOMIC DNA]</scope>
    <source>
        <strain evidence="12">cv. WU1-14</strain>
    </source>
</reference>
<evidence type="ECO:0000256" key="7">
    <source>
        <dbReference type="ARBA" id="ARBA00024184"/>
    </source>
</evidence>
<evidence type="ECO:0000256" key="3">
    <source>
        <dbReference type="ARBA" id="ARBA00022729"/>
    </source>
</evidence>
<keyword evidence="12" id="KW-1185">Reference proteome</keyword>
<dbReference type="PROSITE" id="PS51473">
    <property type="entry name" value="GNK2"/>
    <property type="match status" value="2"/>
</dbReference>
<comment type="subcellular location">
    <subcellularLocation>
        <location evidence="7">Cell junction</location>
        <location evidence="7">Plasmodesma</location>
    </subcellularLocation>
    <subcellularLocation>
        <location evidence="1">Cell membrane</location>
        <topology evidence="1">Single-pass type I membrane protein</topology>
    </subcellularLocation>
</comment>
<sequence>MKLVPKINVPITYSKPFFLLILFFVTLSSPCVKTISDSKNSLTFKTCSDQKILTSKHQSHSQAFSSLFQELVSQSSKSKFFKTTQLSDLDDQTTISGLFQCREDISNETCRNCVETLPEMATNLCKTASSARVQLKECYIRYEPEDMLSEKYYSHNELVLLHKTCGAESSHVDGFEEMRSAAFSDLQDAVVEEGGFCKTNYQLVQVMAQCEGEMEACECGECVNKAAEFAQEECGNAVSAEIYLDKCFLSYSYYPQGIPEDRENRGKSNSNNGRTLAIVLGGGAALCFGFIFLLFIKSWTKKDDDDDLV</sequence>
<dbReference type="PANTHER" id="PTHR32080">
    <property type="entry name" value="ANTIFUNGAL PROTEIN GINKBILOBIN-2-LIKE"/>
    <property type="match status" value="1"/>
</dbReference>
<dbReference type="InterPro" id="IPR038408">
    <property type="entry name" value="GNK2_sf"/>
</dbReference>
<dbReference type="InterPro" id="IPR002902">
    <property type="entry name" value="GNK2"/>
</dbReference>
<dbReference type="InterPro" id="IPR051378">
    <property type="entry name" value="Cell2Cell_Antifungal"/>
</dbReference>
<keyword evidence="9" id="KW-1133">Transmembrane helix</keyword>
<evidence type="ECO:0000256" key="4">
    <source>
        <dbReference type="ARBA" id="ARBA00022737"/>
    </source>
</evidence>
<dbReference type="CDD" id="cd23509">
    <property type="entry name" value="Gnk2-like"/>
    <property type="match status" value="2"/>
</dbReference>
<feature type="domain" description="Gnk2-homologous" evidence="10">
    <location>
        <begin position="41"/>
        <end position="147"/>
    </location>
</feature>